<gene>
    <name evidence="2" type="ORF">OJ1471_E11.27</name>
    <name evidence="3" type="ORF">OSJNBb0071O21.2</name>
</gene>
<evidence type="ECO:0000313" key="2">
    <source>
        <dbReference type="EMBL" id="BAD22995.1"/>
    </source>
</evidence>
<organism evidence="2 4">
    <name type="scientific">Oryza sativa subsp. japonica</name>
    <name type="common">Rice</name>
    <dbReference type="NCBI Taxonomy" id="39947"/>
    <lineage>
        <taxon>Eukaryota</taxon>
        <taxon>Viridiplantae</taxon>
        <taxon>Streptophyta</taxon>
        <taxon>Embryophyta</taxon>
        <taxon>Tracheophyta</taxon>
        <taxon>Spermatophyta</taxon>
        <taxon>Magnoliopsida</taxon>
        <taxon>Liliopsida</taxon>
        <taxon>Poales</taxon>
        <taxon>Poaceae</taxon>
        <taxon>BOP clade</taxon>
        <taxon>Oryzoideae</taxon>
        <taxon>Oryzeae</taxon>
        <taxon>Oryzinae</taxon>
        <taxon>Oryza</taxon>
        <taxon>Oryza sativa</taxon>
    </lineage>
</organism>
<proteinExistence type="predicted"/>
<accession>Q6K9D5</accession>
<feature type="region of interest" description="Disordered" evidence="1">
    <location>
        <begin position="21"/>
        <end position="102"/>
    </location>
</feature>
<dbReference type="EMBL" id="AP005497">
    <property type="protein sequence ID" value="BAD38125.1"/>
    <property type="molecule type" value="Genomic_DNA"/>
</dbReference>
<feature type="compositionally biased region" description="Basic and acidic residues" evidence="1">
    <location>
        <begin position="54"/>
        <end position="80"/>
    </location>
</feature>
<evidence type="ECO:0000313" key="4">
    <source>
        <dbReference type="Proteomes" id="UP000000763"/>
    </source>
</evidence>
<feature type="compositionally biased region" description="Basic residues" evidence="1">
    <location>
        <begin position="92"/>
        <end position="102"/>
    </location>
</feature>
<evidence type="ECO:0000313" key="3">
    <source>
        <dbReference type="EMBL" id="BAD38125.1"/>
    </source>
</evidence>
<reference evidence="4" key="4">
    <citation type="journal article" date="2008" name="Nucleic Acids Res.">
        <title>The rice annotation project database (RAP-DB): 2008 update.</title>
        <authorList>
            <consortium name="The rice annotation project (RAP)"/>
        </authorList>
    </citation>
    <scope>GENOME REANNOTATION</scope>
    <source>
        <strain evidence="4">cv. Nipponbare</strain>
    </source>
</reference>
<sequence length="102" mass="11552">MVHTLIHVSLILVWNTRNPFCRPQQLSRRPPPSPPPTSLVRSACASSLSPQIESRWRRTREPKDQEKNNGARRGGSEAEKNPTYGQPEKQVRGRGHGFLRSS</sequence>
<dbReference type="EMBL" id="AP004062">
    <property type="protein sequence ID" value="BAD22995.1"/>
    <property type="molecule type" value="Genomic_DNA"/>
</dbReference>
<name>Q6K9D5_ORYSJ</name>
<evidence type="ECO:0000256" key="1">
    <source>
        <dbReference type="SAM" id="MobiDB-lite"/>
    </source>
</evidence>
<protein>
    <submittedName>
        <fullName evidence="2">Uncharacterized protein</fullName>
    </submittedName>
</protein>
<dbReference type="AlphaFoldDB" id="Q6K9D5"/>
<dbReference type="Proteomes" id="UP000000763">
    <property type="component" value="Chromosome 2"/>
</dbReference>
<reference evidence="2" key="1">
    <citation type="submission" date="2001-08" db="EMBL/GenBank/DDBJ databases">
        <title>Oryza sativa nipponbare(GA3) genomic DNA, chromosome 2, BAC clone:OJ1471_E11.</title>
        <authorList>
            <person name="Sasaki T."/>
            <person name="Matsumoto T."/>
            <person name="Yamamoto K."/>
        </authorList>
    </citation>
    <scope>NUCLEOTIDE SEQUENCE</scope>
</reference>
<reference evidence="4" key="3">
    <citation type="journal article" date="2005" name="Nature">
        <title>The map-based sequence of the rice genome.</title>
        <authorList>
            <consortium name="International rice genome sequencing project (IRGSP)"/>
            <person name="Matsumoto T."/>
            <person name="Wu J."/>
            <person name="Kanamori H."/>
            <person name="Katayose Y."/>
            <person name="Fujisawa M."/>
            <person name="Namiki N."/>
            <person name="Mizuno H."/>
            <person name="Yamamoto K."/>
            <person name="Antonio B.A."/>
            <person name="Baba T."/>
            <person name="Sakata K."/>
            <person name="Nagamura Y."/>
            <person name="Aoki H."/>
            <person name="Arikawa K."/>
            <person name="Arita K."/>
            <person name="Bito T."/>
            <person name="Chiden Y."/>
            <person name="Fujitsuka N."/>
            <person name="Fukunaka R."/>
            <person name="Hamada M."/>
            <person name="Harada C."/>
            <person name="Hayashi A."/>
            <person name="Hijishita S."/>
            <person name="Honda M."/>
            <person name="Hosokawa S."/>
            <person name="Ichikawa Y."/>
            <person name="Idonuma A."/>
            <person name="Iijima M."/>
            <person name="Ikeda M."/>
            <person name="Ikeno M."/>
            <person name="Ito K."/>
            <person name="Ito S."/>
            <person name="Ito T."/>
            <person name="Ito Y."/>
            <person name="Ito Y."/>
            <person name="Iwabuchi A."/>
            <person name="Kamiya K."/>
            <person name="Karasawa W."/>
            <person name="Kurita K."/>
            <person name="Katagiri S."/>
            <person name="Kikuta A."/>
            <person name="Kobayashi H."/>
            <person name="Kobayashi N."/>
            <person name="Machita K."/>
            <person name="Maehara T."/>
            <person name="Masukawa M."/>
            <person name="Mizubayashi T."/>
            <person name="Mukai Y."/>
            <person name="Nagasaki H."/>
            <person name="Nagata Y."/>
            <person name="Naito S."/>
            <person name="Nakashima M."/>
            <person name="Nakama Y."/>
            <person name="Nakamichi Y."/>
            <person name="Nakamura M."/>
            <person name="Meguro A."/>
            <person name="Negishi M."/>
            <person name="Ohta I."/>
            <person name="Ohta T."/>
            <person name="Okamoto M."/>
            <person name="Ono N."/>
            <person name="Saji S."/>
            <person name="Sakaguchi M."/>
            <person name="Sakai K."/>
            <person name="Shibata M."/>
            <person name="Shimokawa T."/>
            <person name="Song J."/>
            <person name="Takazaki Y."/>
            <person name="Terasawa K."/>
            <person name="Tsugane M."/>
            <person name="Tsuji K."/>
            <person name="Ueda S."/>
            <person name="Waki K."/>
            <person name="Yamagata H."/>
            <person name="Yamamoto M."/>
            <person name="Yamamoto S."/>
            <person name="Yamane H."/>
            <person name="Yoshiki S."/>
            <person name="Yoshihara R."/>
            <person name="Yukawa K."/>
            <person name="Zhong H."/>
            <person name="Yano M."/>
            <person name="Yuan Q."/>
            <person name="Ouyang S."/>
            <person name="Liu J."/>
            <person name="Jones K.M."/>
            <person name="Gansberger K."/>
            <person name="Moffat K."/>
            <person name="Hill J."/>
            <person name="Bera J."/>
            <person name="Fadrosh D."/>
            <person name="Jin S."/>
            <person name="Johri S."/>
            <person name="Kim M."/>
            <person name="Overton L."/>
            <person name="Reardon M."/>
            <person name="Tsitrin T."/>
            <person name="Vuong H."/>
            <person name="Weaver B."/>
            <person name="Ciecko A."/>
            <person name="Tallon L."/>
            <person name="Jackson J."/>
            <person name="Pai G."/>
            <person name="Aken S.V."/>
            <person name="Utterback T."/>
            <person name="Reidmuller S."/>
            <person name="Feldblyum T."/>
            <person name="Hsiao J."/>
            <person name="Zismann V."/>
            <person name="Iobst S."/>
            <person name="de Vazeille A.R."/>
            <person name="Buell C.R."/>
            <person name="Ying K."/>
            <person name="Li Y."/>
            <person name="Lu T."/>
            <person name="Huang Y."/>
            <person name="Zhao Q."/>
            <person name="Feng Q."/>
            <person name="Zhang L."/>
            <person name="Zhu J."/>
            <person name="Weng Q."/>
            <person name="Mu J."/>
            <person name="Lu Y."/>
            <person name="Fan D."/>
            <person name="Liu Y."/>
            <person name="Guan J."/>
            <person name="Zhang Y."/>
            <person name="Yu S."/>
            <person name="Liu X."/>
            <person name="Zhang Y."/>
            <person name="Hong G."/>
            <person name="Han B."/>
            <person name="Choisne N."/>
            <person name="Demange N."/>
            <person name="Orjeda G."/>
            <person name="Samain S."/>
            <person name="Cattolico L."/>
            <person name="Pelletier E."/>
            <person name="Couloux A."/>
            <person name="Segurens B."/>
            <person name="Wincker P."/>
            <person name="D'Hont A."/>
            <person name="Scarpelli C."/>
            <person name="Weissenbach J."/>
            <person name="Salanoubat M."/>
            <person name="Quetier F."/>
            <person name="Yu Y."/>
            <person name="Kim H.R."/>
            <person name="Rambo T."/>
            <person name="Currie J."/>
            <person name="Collura K."/>
            <person name="Luo M."/>
            <person name="Yang T."/>
            <person name="Ammiraju J.S.S."/>
            <person name="Engler F."/>
            <person name="Soderlund C."/>
            <person name="Wing R.A."/>
            <person name="Palmer L.E."/>
            <person name="de la Bastide M."/>
            <person name="Spiegel L."/>
            <person name="Nascimento L."/>
            <person name="Zutavern T."/>
            <person name="O'Shaughnessy A."/>
            <person name="Dike S."/>
            <person name="Dedhia N."/>
            <person name="Preston R."/>
            <person name="Balija V."/>
            <person name="McCombie W.R."/>
            <person name="Chow T."/>
            <person name="Chen H."/>
            <person name="Chung M."/>
            <person name="Chen C."/>
            <person name="Shaw J."/>
            <person name="Wu H."/>
            <person name="Hsiao K."/>
            <person name="Chao Y."/>
            <person name="Chu M."/>
            <person name="Cheng C."/>
            <person name="Hour A."/>
            <person name="Lee P."/>
            <person name="Lin S."/>
            <person name="Lin Y."/>
            <person name="Liou J."/>
            <person name="Liu S."/>
            <person name="Hsing Y."/>
            <person name="Raghuvanshi S."/>
            <person name="Mohanty A."/>
            <person name="Bharti A.K."/>
            <person name="Gaur A."/>
            <person name="Gupta V."/>
            <person name="Kumar D."/>
            <person name="Ravi V."/>
            <person name="Vij S."/>
            <person name="Kapur A."/>
            <person name="Khurana P."/>
            <person name="Khurana P."/>
            <person name="Khurana J.P."/>
            <person name="Tyagi A.K."/>
            <person name="Gaikwad K."/>
            <person name="Singh A."/>
            <person name="Dalal V."/>
            <person name="Srivastava S."/>
            <person name="Dixit A."/>
            <person name="Pal A.K."/>
            <person name="Ghazi I.A."/>
            <person name="Yadav M."/>
            <person name="Pandit A."/>
            <person name="Bhargava A."/>
            <person name="Sureshbabu K."/>
            <person name="Batra K."/>
            <person name="Sharma T.R."/>
            <person name="Mohapatra T."/>
            <person name="Singh N.K."/>
            <person name="Messing J."/>
            <person name="Nelson A.B."/>
            <person name="Fuks G."/>
            <person name="Kavchok S."/>
            <person name="Keizer G."/>
            <person name="Linton E."/>
            <person name="Llaca V."/>
            <person name="Song R."/>
            <person name="Tanyolac B."/>
            <person name="Young S."/>
            <person name="Ho-Il K."/>
            <person name="Hahn J.H."/>
            <person name="Sangsakoo G."/>
            <person name="Vanavichit A."/>
            <person name="de Mattos Luiz.A.T."/>
            <person name="Zimmer P.D."/>
            <person name="Malone G."/>
            <person name="Dellagostin O."/>
            <person name="de Oliveira A.C."/>
            <person name="Bevan M."/>
            <person name="Bancroft I."/>
            <person name="Minx P."/>
            <person name="Cordum H."/>
            <person name="Wilson R."/>
            <person name="Cheng Z."/>
            <person name="Jin W."/>
            <person name="Jiang J."/>
            <person name="Leong S.A."/>
            <person name="Iwama H."/>
            <person name="Gojobori T."/>
            <person name="Itoh T."/>
            <person name="Niimura Y."/>
            <person name="Fujii Y."/>
            <person name="Habara T."/>
            <person name="Sakai H."/>
            <person name="Sato Y."/>
            <person name="Wilson G."/>
            <person name="Kumar K."/>
            <person name="McCouch S."/>
            <person name="Juretic N."/>
            <person name="Hoen D."/>
            <person name="Wright S."/>
            <person name="Bruskiewich R."/>
            <person name="Bureau T."/>
            <person name="Miyao A."/>
            <person name="Hirochika H."/>
            <person name="Nishikawa T."/>
            <person name="Kadowaki K."/>
            <person name="Sugiura M."/>
            <person name="Burr B."/>
            <person name="Sasaki T."/>
        </authorList>
    </citation>
    <scope>NUCLEOTIDE SEQUENCE [LARGE SCALE GENOMIC DNA]</scope>
    <source>
        <strain evidence="4">cv. Nipponbare</strain>
    </source>
</reference>
<reference evidence="3" key="2">
    <citation type="submission" date="2002-07" db="EMBL/GenBank/DDBJ databases">
        <title>Oryza sativa nipponbare(GA3) genomic DNA, chromosome 2, BAC clone:OSJNBb0071O21.</title>
        <authorList>
            <person name="Sasaki T."/>
            <person name="Matsumoto T."/>
            <person name="Katayose Y."/>
        </authorList>
    </citation>
    <scope>NUCLEOTIDE SEQUENCE</scope>
</reference>